<sequence length="207" mass="22311">AVHPAAAPSCHHLRCRPSLLDKGLPPPPPLAPHRRIGSPSPSTGGAPCRCSVLSSSPASAIASGSSSLHYNCPPPSTPAVHPPPPTPIPLRVSQARNQGDPRHRPELLPPTPSEAHCSRTVVRYRFRGDITLWCLLKHIDTAKRRRLLPPNAKRRLLSRADPAAVTHGHLRRFSPSSHSTVQERTARRSDSDANGVLSPPLFPSSRS</sequence>
<name>A0A6G1E667_9ORYZ</name>
<dbReference type="EMBL" id="SPHZ02000005">
    <property type="protein sequence ID" value="KAF0920278.1"/>
    <property type="molecule type" value="Genomic_DNA"/>
</dbReference>
<feature type="compositionally biased region" description="Polar residues" evidence="1">
    <location>
        <begin position="174"/>
        <end position="183"/>
    </location>
</feature>
<gene>
    <name evidence="2" type="ORF">E2562_034127</name>
</gene>
<dbReference type="AlphaFoldDB" id="A0A6G1E667"/>
<reference evidence="2 3" key="1">
    <citation type="submission" date="2019-11" db="EMBL/GenBank/DDBJ databases">
        <title>Whole genome sequence of Oryza granulata.</title>
        <authorList>
            <person name="Li W."/>
        </authorList>
    </citation>
    <scope>NUCLEOTIDE SEQUENCE [LARGE SCALE GENOMIC DNA]</scope>
    <source>
        <strain evidence="3">cv. Menghai</strain>
        <tissue evidence="2">Leaf</tissue>
    </source>
</reference>
<protein>
    <submittedName>
        <fullName evidence="2">Uncharacterized protein</fullName>
    </submittedName>
</protein>
<evidence type="ECO:0000313" key="3">
    <source>
        <dbReference type="Proteomes" id="UP000479710"/>
    </source>
</evidence>
<feature type="region of interest" description="Disordered" evidence="1">
    <location>
        <begin position="73"/>
        <end position="114"/>
    </location>
</feature>
<organism evidence="2 3">
    <name type="scientific">Oryza meyeriana var. granulata</name>
    <dbReference type="NCBI Taxonomy" id="110450"/>
    <lineage>
        <taxon>Eukaryota</taxon>
        <taxon>Viridiplantae</taxon>
        <taxon>Streptophyta</taxon>
        <taxon>Embryophyta</taxon>
        <taxon>Tracheophyta</taxon>
        <taxon>Spermatophyta</taxon>
        <taxon>Magnoliopsida</taxon>
        <taxon>Liliopsida</taxon>
        <taxon>Poales</taxon>
        <taxon>Poaceae</taxon>
        <taxon>BOP clade</taxon>
        <taxon>Oryzoideae</taxon>
        <taxon>Oryzeae</taxon>
        <taxon>Oryzinae</taxon>
        <taxon>Oryza</taxon>
        <taxon>Oryza meyeriana</taxon>
    </lineage>
</organism>
<evidence type="ECO:0000256" key="1">
    <source>
        <dbReference type="SAM" id="MobiDB-lite"/>
    </source>
</evidence>
<feature type="region of interest" description="Disordered" evidence="1">
    <location>
        <begin position="21"/>
        <end position="49"/>
    </location>
</feature>
<dbReference type="Proteomes" id="UP000479710">
    <property type="component" value="Unassembled WGS sequence"/>
</dbReference>
<comment type="caution">
    <text evidence="2">The sequence shown here is derived from an EMBL/GenBank/DDBJ whole genome shotgun (WGS) entry which is preliminary data.</text>
</comment>
<keyword evidence="3" id="KW-1185">Reference proteome</keyword>
<feature type="region of interest" description="Disordered" evidence="1">
    <location>
        <begin position="167"/>
        <end position="207"/>
    </location>
</feature>
<evidence type="ECO:0000313" key="2">
    <source>
        <dbReference type="EMBL" id="KAF0920278.1"/>
    </source>
</evidence>
<accession>A0A6G1E667</accession>
<feature type="non-terminal residue" evidence="2">
    <location>
        <position position="1"/>
    </location>
</feature>
<feature type="compositionally biased region" description="Pro residues" evidence="1">
    <location>
        <begin position="73"/>
        <end position="88"/>
    </location>
</feature>
<proteinExistence type="predicted"/>